<proteinExistence type="predicted"/>
<feature type="signal peptide" evidence="1">
    <location>
        <begin position="1"/>
        <end position="16"/>
    </location>
</feature>
<feature type="chain" id="PRO_5043797516" evidence="1">
    <location>
        <begin position="17"/>
        <end position="228"/>
    </location>
</feature>
<keyword evidence="1" id="KW-0732">Signal</keyword>
<organism evidence="2 3">
    <name type="scientific">Plakobranchus ocellatus</name>
    <dbReference type="NCBI Taxonomy" id="259542"/>
    <lineage>
        <taxon>Eukaryota</taxon>
        <taxon>Metazoa</taxon>
        <taxon>Spiralia</taxon>
        <taxon>Lophotrochozoa</taxon>
        <taxon>Mollusca</taxon>
        <taxon>Gastropoda</taxon>
        <taxon>Heterobranchia</taxon>
        <taxon>Euthyneura</taxon>
        <taxon>Panpulmonata</taxon>
        <taxon>Sacoglossa</taxon>
        <taxon>Placobranchoidea</taxon>
        <taxon>Plakobranchidae</taxon>
        <taxon>Plakobranchus</taxon>
    </lineage>
</organism>
<keyword evidence="3" id="KW-1185">Reference proteome</keyword>
<evidence type="ECO:0000313" key="2">
    <source>
        <dbReference type="EMBL" id="GFO44894.1"/>
    </source>
</evidence>
<name>A0AAV4DLH0_9GAST</name>
<comment type="caution">
    <text evidence="2">The sequence shown here is derived from an EMBL/GenBank/DDBJ whole genome shotgun (WGS) entry which is preliminary data.</text>
</comment>
<dbReference type="Proteomes" id="UP000735302">
    <property type="component" value="Unassembled WGS sequence"/>
</dbReference>
<evidence type="ECO:0000313" key="3">
    <source>
        <dbReference type="Proteomes" id="UP000735302"/>
    </source>
</evidence>
<accession>A0AAV4DLH0</accession>
<protein>
    <submittedName>
        <fullName evidence="2">Uncharacterized protein</fullName>
    </submittedName>
</protein>
<sequence length="228" mass="25621">MNLCLVTLLVLPVVLGAPAPADEFFDVLGSGLREWRLVFRGTAYINKSVYTAYKDGTNIPAIVQDACKKIDWTQPCNTHYRNTDALKNWNNILEVLYGVVDGGKIVKTVTFKGANTDYMNWFSESHFLNSSWPDLAPQHPHIYGIKGDHGLERRFFISHNYNGCPNDAGWVVAVDRLQVPCDWEKDEAFPIFKYAAGDKFENWNTGNFKDADAIVVFVKYSSGSSIIG</sequence>
<gene>
    <name evidence="2" type="ORF">PoB_007139900</name>
</gene>
<dbReference type="EMBL" id="BLXT01007982">
    <property type="protein sequence ID" value="GFO44894.1"/>
    <property type="molecule type" value="Genomic_DNA"/>
</dbReference>
<evidence type="ECO:0000256" key="1">
    <source>
        <dbReference type="SAM" id="SignalP"/>
    </source>
</evidence>
<dbReference type="AlphaFoldDB" id="A0AAV4DLH0"/>
<reference evidence="2 3" key="1">
    <citation type="journal article" date="2021" name="Elife">
        <title>Chloroplast acquisition without the gene transfer in kleptoplastic sea slugs, Plakobranchus ocellatus.</title>
        <authorList>
            <person name="Maeda T."/>
            <person name="Takahashi S."/>
            <person name="Yoshida T."/>
            <person name="Shimamura S."/>
            <person name="Takaki Y."/>
            <person name="Nagai Y."/>
            <person name="Toyoda A."/>
            <person name="Suzuki Y."/>
            <person name="Arimoto A."/>
            <person name="Ishii H."/>
            <person name="Satoh N."/>
            <person name="Nishiyama T."/>
            <person name="Hasebe M."/>
            <person name="Maruyama T."/>
            <person name="Minagawa J."/>
            <person name="Obokata J."/>
            <person name="Shigenobu S."/>
        </authorList>
    </citation>
    <scope>NUCLEOTIDE SEQUENCE [LARGE SCALE GENOMIC DNA]</scope>
</reference>